<protein>
    <recommendedName>
        <fullName evidence="4">NADH dehydrogenase subunit 6</fullName>
    </recommendedName>
</protein>
<sequence length="59" mass="6352">IWPAIVIILGIVGSRTKSICCIMAHNIMLIIGLVFSVVLLLCGVYGISSPNAYKKTLYA</sequence>
<dbReference type="EMBL" id="BTSY01000001">
    <property type="protein sequence ID" value="GMT09952.1"/>
    <property type="molecule type" value="Genomic_DNA"/>
</dbReference>
<feature type="transmembrane region" description="Helical" evidence="1">
    <location>
        <begin position="26"/>
        <end position="47"/>
    </location>
</feature>
<name>A0AAV5US39_9BILA</name>
<keyword evidence="1" id="KW-0812">Transmembrane</keyword>
<reference evidence="2" key="1">
    <citation type="submission" date="2023-10" db="EMBL/GenBank/DDBJ databases">
        <title>Genome assembly of Pristionchus species.</title>
        <authorList>
            <person name="Yoshida K."/>
            <person name="Sommer R.J."/>
        </authorList>
    </citation>
    <scope>NUCLEOTIDE SEQUENCE</scope>
    <source>
        <strain evidence="2">RS5133</strain>
    </source>
</reference>
<dbReference type="AlphaFoldDB" id="A0AAV5US39"/>
<keyword evidence="3" id="KW-1185">Reference proteome</keyword>
<proteinExistence type="predicted"/>
<evidence type="ECO:0000313" key="3">
    <source>
        <dbReference type="Proteomes" id="UP001432322"/>
    </source>
</evidence>
<accession>A0AAV5US39</accession>
<evidence type="ECO:0000313" key="2">
    <source>
        <dbReference type="EMBL" id="GMT09952.1"/>
    </source>
</evidence>
<organism evidence="2 3">
    <name type="scientific">Pristionchus fissidentatus</name>
    <dbReference type="NCBI Taxonomy" id="1538716"/>
    <lineage>
        <taxon>Eukaryota</taxon>
        <taxon>Metazoa</taxon>
        <taxon>Ecdysozoa</taxon>
        <taxon>Nematoda</taxon>
        <taxon>Chromadorea</taxon>
        <taxon>Rhabditida</taxon>
        <taxon>Rhabditina</taxon>
        <taxon>Diplogasteromorpha</taxon>
        <taxon>Diplogasteroidea</taxon>
        <taxon>Neodiplogasteridae</taxon>
        <taxon>Pristionchus</taxon>
    </lineage>
</organism>
<keyword evidence="1" id="KW-1133">Transmembrane helix</keyword>
<feature type="non-terminal residue" evidence="2">
    <location>
        <position position="1"/>
    </location>
</feature>
<dbReference type="Proteomes" id="UP001432322">
    <property type="component" value="Unassembled WGS sequence"/>
</dbReference>
<comment type="caution">
    <text evidence="2">The sequence shown here is derived from an EMBL/GenBank/DDBJ whole genome shotgun (WGS) entry which is preliminary data.</text>
</comment>
<gene>
    <name evidence="2" type="ORF">PFISCL1PPCAC_1249</name>
</gene>
<evidence type="ECO:0008006" key="4">
    <source>
        <dbReference type="Google" id="ProtNLM"/>
    </source>
</evidence>
<evidence type="ECO:0000256" key="1">
    <source>
        <dbReference type="SAM" id="Phobius"/>
    </source>
</evidence>
<keyword evidence="1" id="KW-0472">Membrane</keyword>